<protein>
    <submittedName>
        <fullName evidence="1">DUF4411 family protein</fullName>
    </submittedName>
</protein>
<organism evidence="1 2">
    <name type="scientific">Candidatus Scatousia excrementigallinarum</name>
    <dbReference type="NCBI Taxonomy" id="2840935"/>
    <lineage>
        <taxon>Bacteria</taxon>
        <taxon>Candidatus Scatousia</taxon>
    </lineage>
</organism>
<dbReference type="AlphaFoldDB" id="A0A9D1F0T4"/>
<sequence length="161" mass="18910">MEQLSIFPTPYRYIIDTSAILSQKPNELHRRTVHKSQWEKIDELIRDHEIVMCSEIYDEVKDEEIKKLLTSLSCKVIEIDDDIQKYVRKIVTECPKLISFTERSGTSSGDAFLIATAMKYNLVIITEENKQKANKIPQVCQKFNLECINILELCEREHWVF</sequence>
<dbReference type="InterPro" id="IPR016541">
    <property type="entry name" value="UCP008505"/>
</dbReference>
<evidence type="ECO:0000313" key="1">
    <source>
        <dbReference type="EMBL" id="HIS37406.1"/>
    </source>
</evidence>
<comment type="caution">
    <text evidence="1">The sequence shown here is derived from an EMBL/GenBank/DDBJ whole genome shotgun (WGS) entry which is preliminary data.</text>
</comment>
<proteinExistence type="predicted"/>
<dbReference type="InterPro" id="IPR029060">
    <property type="entry name" value="PIN-like_dom_sf"/>
</dbReference>
<dbReference type="Proteomes" id="UP000823928">
    <property type="component" value="Unassembled WGS sequence"/>
</dbReference>
<gene>
    <name evidence="1" type="ORF">IAC10_12425</name>
</gene>
<reference evidence="1" key="1">
    <citation type="submission" date="2020-10" db="EMBL/GenBank/DDBJ databases">
        <authorList>
            <person name="Gilroy R."/>
        </authorList>
    </citation>
    <scope>NUCLEOTIDE SEQUENCE</scope>
    <source>
        <strain evidence="1">6276</strain>
    </source>
</reference>
<evidence type="ECO:0000313" key="2">
    <source>
        <dbReference type="Proteomes" id="UP000823928"/>
    </source>
</evidence>
<dbReference type="PIRSF" id="PIRSF008505">
    <property type="entry name" value="UCP008505"/>
    <property type="match status" value="1"/>
</dbReference>
<dbReference type="SUPFAM" id="SSF88723">
    <property type="entry name" value="PIN domain-like"/>
    <property type="match status" value="1"/>
</dbReference>
<dbReference type="EMBL" id="DVIU01000253">
    <property type="protein sequence ID" value="HIS37406.1"/>
    <property type="molecule type" value="Genomic_DNA"/>
</dbReference>
<dbReference type="Pfam" id="PF14367">
    <property type="entry name" value="DUF4411"/>
    <property type="match status" value="1"/>
</dbReference>
<dbReference type="Gene3D" id="3.40.50.1010">
    <property type="entry name" value="5'-nuclease"/>
    <property type="match status" value="1"/>
</dbReference>
<accession>A0A9D1F0T4</accession>
<name>A0A9D1F0T4_9BACT</name>
<reference evidence="1" key="2">
    <citation type="journal article" date="2021" name="PeerJ">
        <title>Extensive microbial diversity within the chicken gut microbiome revealed by metagenomics and culture.</title>
        <authorList>
            <person name="Gilroy R."/>
            <person name="Ravi A."/>
            <person name="Getino M."/>
            <person name="Pursley I."/>
            <person name="Horton D.L."/>
            <person name="Alikhan N.F."/>
            <person name="Baker D."/>
            <person name="Gharbi K."/>
            <person name="Hall N."/>
            <person name="Watson M."/>
            <person name="Adriaenssens E.M."/>
            <person name="Foster-Nyarko E."/>
            <person name="Jarju S."/>
            <person name="Secka A."/>
            <person name="Antonio M."/>
            <person name="Oren A."/>
            <person name="Chaudhuri R.R."/>
            <person name="La Ragione R."/>
            <person name="Hildebrand F."/>
            <person name="Pallen M.J."/>
        </authorList>
    </citation>
    <scope>NUCLEOTIDE SEQUENCE</scope>
    <source>
        <strain evidence="1">6276</strain>
    </source>
</reference>